<sequence length="176" mass="19411">MQKAETTEMTPHGTFVDHPSRRLLITLPDGYEQTQLNYETLVPAVDLVPFGRAGSWTDVLDEMRSQAPHGFVRYFSSDVAPAMALSGSNRPASIYLMGNHTIAERMYRHDPSVMLHAPLRTLIYYGPHGTVFAVDQPSLLFASYDNPAIAAVGRELDALLAALIEALDGEVPTQLR</sequence>
<dbReference type="Pfam" id="PF03625">
    <property type="entry name" value="DUF302"/>
    <property type="match status" value="1"/>
</dbReference>
<dbReference type="SUPFAM" id="SSF103247">
    <property type="entry name" value="TT1751-like"/>
    <property type="match status" value="1"/>
</dbReference>
<evidence type="ECO:0000313" key="2">
    <source>
        <dbReference type="EMBL" id="MBU8821661.1"/>
    </source>
</evidence>
<gene>
    <name evidence="2" type="ORF">KL859_02090</name>
</gene>
<protein>
    <submittedName>
        <fullName evidence="2">DUF302 domain-containing protein</fullName>
    </submittedName>
</protein>
<name>A0ABS6HGA0_MYCGD</name>
<reference evidence="2 3" key="1">
    <citation type="submission" date="2021-05" db="EMBL/GenBank/DDBJ databases">
        <title>Draft Genome Sequences of Clinical Respiratory Isolates of Mycobacterium goodii Recovered in Ireland.</title>
        <authorList>
            <person name="Flanagan P.R."/>
            <person name="Mok S."/>
            <person name="Roycroft E."/>
            <person name="Rogers T.R."/>
            <person name="Fitzgibbon M."/>
        </authorList>
    </citation>
    <scope>NUCLEOTIDE SEQUENCE [LARGE SCALE GENOMIC DNA]</scope>
    <source>
        <strain evidence="2 3">14IE55</strain>
    </source>
</reference>
<proteinExistence type="predicted"/>
<evidence type="ECO:0000259" key="1">
    <source>
        <dbReference type="Pfam" id="PF03625"/>
    </source>
</evidence>
<keyword evidence="3" id="KW-1185">Reference proteome</keyword>
<dbReference type="EMBL" id="JAHBOM010000001">
    <property type="protein sequence ID" value="MBU8821661.1"/>
    <property type="molecule type" value="Genomic_DNA"/>
</dbReference>
<evidence type="ECO:0000313" key="3">
    <source>
        <dbReference type="Proteomes" id="UP000696413"/>
    </source>
</evidence>
<dbReference type="Proteomes" id="UP000696413">
    <property type="component" value="Unassembled WGS sequence"/>
</dbReference>
<dbReference type="InterPro" id="IPR035923">
    <property type="entry name" value="TT1751-like_sf"/>
</dbReference>
<feature type="domain" description="DUF302" evidence="1">
    <location>
        <begin position="89"/>
        <end position="131"/>
    </location>
</feature>
<dbReference type="InterPro" id="IPR005180">
    <property type="entry name" value="DUF302"/>
</dbReference>
<comment type="caution">
    <text evidence="2">The sequence shown here is derived from an EMBL/GenBank/DDBJ whole genome shotgun (WGS) entry which is preliminary data.</text>
</comment>
<accession>A0ABS6HGA0</accession>
<organism evidence="2 3">
    <name type="scientific">Mycolicibacterium goodii</name>
    <name type="common">Mycobacterium goodii</name>
    <dbReference type="NCBI Taxonomy" id="134601"/>
    <lineage>
        <taxon>Bacteria</taxon>
        <taxon>Bacillati</taxon>
        <taxon>Actinomycetota</taxon>
        <taxon>Actinomycetes</taxon>
        <taxon>Mycobacteriales</taxon>
        <taxon>Mycobacteriaceae</taxon>
        <taxon>Mycolicibacterium</taxon>
    </lineage>
</organism>
<dbReference type="Gene3D" id="3.30.310.70">
    <property type="entry name" value="TT1751-like domain"/>
    <property type="match status" value="1"/>
</dbReference>